<evidence type="ECO:0000256" key="5">
    <source>
        <dbReference type="SAM" id="Phobius"/>
    </source>
</evidence>
<dbReference type="Gene3D" id="1.20.120.350">
    <property type="entry name" value="Voltage-gated potassium channels. Chain C"/>
    <property type="match status" value="1"/>
</dbReference>
<feature type="transmembrane region" description="Helical" evidence="5">
    <location>
        <begin position="12"/>
        <end position="33"/>
    </location>
</feature>
<dbReference type="SUPFAM" id="SSF81324">
    <property type="entry name" value="Voltage-gated potassium channels"/>
    <property type="match status" value="1"/>
</dbReference>
<gene>
    <name evidence="7" type="ORF">SCF082_LOCUS9009</name>
</gene>
<dbReference type="InterPro" id="IPR027359">
    <property type="entry name" value="Volt_channel_dom_sf"/>
</dbReference>
<organism evidence="7 8">
    <name type="scientific">Durusdinium trenchii</name>
    <dbReference type="NCBI Taxonomy" id="1381693"/>
    <lineage>
        <taxon>Eukaryota</taxon>
        <taxon>Sar</taxon>
        <taxon>Alveolata</taxon>
        <taxon>Dinophyceae</taxon>
        <taxon>Suessiales</taxon>
        <taxon>Symbiodiniaceae</taxon>
        <taxon>Durusdinium</taxon>
    </lineage>
</organism>
<comment type="caution">
    <text evidence="7">The sequence shown here is derived from an EMBL/GenBank/DDBJ whole genome shotgun (WGS) entry which is preliminary data.</text>
</comment>
<keyword evidence="3 5" id="KW-1133">Transmembrane helix</keyword>
<evidence type="ECO:0000256" key="3">
    <source>
        <dbReference type="ARBA" id="ARBA00022989"/>
    </source>
</evidence>
<feature type="domain" description="Ion transport" evidence="6">
    <location>
        <begin position="13"/>
        <end position="149"/>
    </location>
</feature>
<feature type="transmembrane region" description="Helical" evidence="5">
    <location>
        <begin position="126"/>
        <end position="145"/>
    </location>
</feature>
<reference evidence="7 8" key="1">
    <citation type="submission" date="2024-02" db="EMBL/GenBank/DDBJ databases">
        <authorList>
            <person name="Chen Y."/>
            <person name="Shah S."/>
            <person name="Dougan E. K."/>
            <person name="Thang M."/>
            <person name="Chan C."/>
        </authorList>
    </citation>
    <scope>NUCLEOTIDE SEQUENCE [LARGE SCALE GENOMIC DNA]</scope>
</reference>
<dbReference type="InterPro" id="IPR005821">
    <property type="entry name" value="Ion_trans_dom"/>
</dbReference>
<dbReference type="Proteomes" id="UP001642464">
    <property type="component" value="Unassembled WGS sequence"/>
</dbReference>
<evidence type="ECO:0000313" key="7">
    <source>
        <dbReference type="EMBL" id="CAK9006414.1"/>
    </source>
</evidence>
<accession>A0ABP0IWI5</accession>
<keyword evidence="8" id="KW-1185">Reference proteome</keyword>
<keyword evidence="4 5" id="KW-0472">Membrane</keyword>
<name>A0ABP0IWI5_9DINO</name>
<evidence type="ECO:0000256" key="4">
    <source>
        <dbReference type="ARBA" id="ARBA00023136"/>
    </source>
</evidence>
<evidence type="ECO:0000259" key="6">
    <source>
        <dbReference type="Pfam" id="PF00520"/>
    </source>
</evidence>
<feature type="transmembrane region" description="Helical" evidence="5">
    <location>
        <begin position="45"/>
        <end position="66"/>
    </location>
</feature>
<keyword evidence="2 5" id="KW-0812">Transmembrane</keyword>
<proteinExistence type="predicted"/>
<sequence>MPDARQYLIPGYHYMELVFLGFYAVELALRLYVHQCFFFFGEAAGWNWFDFFLVAFSFVDVVYLLMQMTTADSTGGSVVPEGNAAGGNVSWMRLFRLFKITKILRTIRIFKVFRELSLMMESFTKCIVAMFWGLVLLVFLLYIFAQLGLCLRDH</sequence>
<dbReference type="Pfam" id="PF00520">
    <property type="entry name" value="Ion_trans"/>
    <property type="match status" value="1"/>
</dbReference>
<evidence type="ECO:0000256" key="1">
    <source>
        <dbReference type="ARBA" id="ARBA00004141"/>
    </source>
</evidence>
<evidence type="ECO:0000313" key="8">
    <source>
        <dbReference type="Proteomes" id="UP001642464"/>
    </source>
</evidence>
<dbReference type="EMBL" id="CAXAMM010005202">
    <property type="protein sequence ID" value="CAK9006414.1"/>
    <property type="molecule type" value="Genomic_DNA"/>
</dbReference>
<evidence type="ECO:0000256" key="2">
    <source>
        <dbReference type="ARBA" id="ARBA00022692"/>
    </source>
</evidence>
<comment type="subcellular location">
    <subcellularLocation>
        <location evidence="1">Membrane</location>
        <topology evidence="1">Multi-pass membrane protein</topology>
    </subcellularLocation>
</comment>
<protein>
    <submittedName>
        <fullName evidence="7">Voltage-dependent calcium channel type D subunit alpha-1 (DmCa1D)</fullName>
    </submittedName>
</protein>